<name>A0AAV8ZRR7_9CUCU</name>
<gene>
    <name evidence="1" type="ORF">NQ314_002652</name>
</gene>
<sequence>MEAEIDDPLTPPIKKIRHRSLTALHRLQKYEGTARNTRKKCSSCYKKIQSESGVKEARNKAKRVCTFCENCPGMPTMCLPCFNENHK</sequence>
<reference evidence="1" key="1">
    <citation type="journal article" date="2023" name="Insect Mol. Biol.">
        <title>Genome sequencing provides insights into the evolution of gene families encoding plant cell wall-degrading enzymes in longhorned beetles.</title>
        <authorList>
            <person name="Shin N.R."/>
            <person name="Okamura Y."/>
            <person name="Kirsch R."/>
            <person name="Pauchet Y."/>
        </authorList>
    </citation>
    <scope>NUCLEOTIDE SEQUENCE</scope>
    <source>
        <strain evidence="1">RBIC_L_NR</strain>
    </source>
</reference>
<evidence type="ECO:0000313" key="1">
    <source>
        <dbReference type="EMBL" id="KAJ8967737.1"/>
    </source>
</evidence>
<dbReference type="AlphaFoldDB" id="A0AAV8ZRR7"/>
<dbReference type="EMBL" id="JANEYF010000834">
    <property type="protein sequence ID" value="KAJ8967737.1"/>
    <property type="molecule type" value="Genomic_DNA"/>
</dbReference>
<protein>
    <recommendedName>
        <fullName evidence="3">PiggyBac transposable element-derived protein 4 C-terminal zinc-ribbon domain-containing protein</fullName>
    </recommendedName>
</protein>
<proteinExistence type="predicted"/>
<evidence type="ECO:0000313" key="2">
    <source>
        <dbReference type="Proteomes" id="UP001162156"/>
    </source>
</evidence>
<keyword evidence="2" id="KW-1185">Reference proteome</keyword>
<accession>A0AAV8ZRR7</accession>
<dbReference type="Proteomes" id="UP001162156">
    <property type="component" value="Unassembled WGS sequence"/>
</dbReference>
<evidence type="ECO:0008006" key="3">
    <source>
        <dbReference type="Google" id="ProtNLM"/>
    </source>
</evidence>
<comment type="caution">
    <text evidence="1">The sequence shown here is derived from an EMBL/GenBank/DDBJ whole genome shotgun (WGS) entry which is preliminary data.</text>
</comment>
<organism evidence="1 2">
    <name type="scientific">Rhamnusium bicolor</name>
    <dbReference type="NCBI Taxonomy" id="1586634"/>
    <lineage>
        <taxon>Eukaryota</taxon>
        <taxon>Metazoa</taxon>
        <taxon>Ecdysozoa</taxon>
        <taxon>Arthropoda</taxon>
        <taxon>Hexapoda</taxon>
        <taxon>Insecta</taxon>
        <taxon>Pterygota</taxon>
        <taxon>Neoptera</taxon>
        <taxon>Endopterygota</taxon>
        <taxon>Coleoptera</taxon>
        <taxon>Polyphaga</taxon>
        <taxon>Cucujiformia</taxon>
        <taxon>Chrysomeloidea</taxon>
        <taxon>Cerambycidae</taxon>
        <taxon>Lepturinae</taxon>
        <taxon>Rhagiini</taxon>
        <taxon>Rhamnusium</taxon>
    </lineage>
</organism>